<proteinExistence type="predicted"/>
<dbReference type="EMBL" id="JACKVK010000012">
    <property type="protein sequence ID" value="MCV7423524.1"/>
    <property type="molecule type" value="Genomic_DNA"/>
</dbReference>
<keyword evidence="3" id="KW-1185">Reference proteome</keyword>
<dbReference type="GO" id="GO:0071111">
    <property type="term" value="F:cyclic-guanylate-specific phosphodiesterase activity"/>
    <property type="evidence" value="ECO:0007669"/>
    <property type="project" value="InterPro"/>
</dbReference>
<dbReference type="PANTHER" id="PTHR33121">
    <property type="entry name" value="CYCLIC DI-GMP PHOSPHODIESTERASE PDEF"/>
    <property type="match status" value="1"/>
</dbReference>
<dbReference type="SUPFAM" id="SSF141868">
    <property type="entry name" value="EAL domain-like"/>
    <property type="match status" value="1"/>
</dbReference>
<evidence type="ECO:0000259" key="1">
    <source>
        <dbReference type="PROSITE" id="PS50883"/>
    </source>
</evidence>
<dbReference type="PROSITE" id="PS50883">
    <property type="entry name" value="EAL"/>
    <property type="match status" value="1"/>
</dbReference>
<dbReference type="Gene3D" id="3.20.20.450">
    <property type="entry name" value="EAL domain"/>
    <property type="match status" value="1"/>
</dbReference>
<dbReference type="Proteomes" id="UP001141629">
    <property type="component" value="Unassembled WGS sequence"/>
</dbReference>
<evidence type="ECO:0000313" key="3">
    <source>
        <dbReference type="Proteomes" id="UP001141629"/>
    </source>
</evidence>
<name>A0A9X2Z6A0_9MYCO</name>
<gene>
    <name evidence="2" type="ORF">H7K45_23490</name>
</gene>
<dbReference type="InterPro" id="IPR019278">
    <property type="entry name" value="DICT_dom"/>
</dbReference>
<dbReference type="PANTHER" id="PTHR33121:SF76">
    <property type="entry name" value="SIGNALING PROTEIN"/>
    <property type="match status" value="1"/>
</dbReference>
<organism evidence="2 3">
    <name type="scientific">Mycobacterium yunnanensis</name>
    <dbReference type="NCBI Taxonomy" id="368477"/>
    <lineage>
        <taxon>Bacteria</taxon>
        <taxon>Bacillati</taxon>
        <taxon>Actinomycetota</taxon>
        <taxon>Actinomycetes</taxon>
        <taxon>Mycobacteriales</taxon>
        <taxon>Mycobacteriaceae</taxon>
        <taxon>Mycobacterium</taxon>
    </lineage>
</organism>
<dbReference type="AlphaFoldDB" id="A0A9X2Z6A0"/>
<feature type="domain" description="EAL" evidence="1">
    <location>
        <begin position="5"/>
        <end position="249"/>
    </location>
</feature>
<accession>A0A9X2Z6A0</accession>
<dbReference type="InterPro" id="IPR050706">
    <property type="entry name" value="Cyclic-di-GMP_PDE-like"/>
</dbReference>
<dbReference type="Pfam" id="PF00563">
    <property type="entry name" value="EAL"/>
    <property type="match status" value="1"/>
</dbReference>
<dbReference type="CDD" id="cd01948">
    <property type="entry name" value="EAL"/>
    <property type="match status" value="1"/>
</dbReference>
<evidence type="ECO:0000313" key="2">
    <source>
        <dbReference type="EMBL" id="MCV7423524.1"/>
    </source>
</evidence>
<comment type="caution">
    <text evidence="2">The sequence shown here is derived from an EMBL/GenBank/DDBJ whole genome shotgun (WGS) entry which is preliminary data.</text>
</comment>
<protein>
    <submittedName>
        <fullName evidence="2">EAL domain-containing protein</fullName>
    </submittedName>
</protein>
<sequence length="422" mass="45243">MMPARDDGGVSLEAAAGGVGLFSLLQPIVALPDAEVVGYEALARWPSPGVDPAAVFAHAARTGRLDTLDRSCIGAAIESGVRAGVPNGAMLAVNCEPNSVYSGRDDDALLDRAADAFAIVFELTERSLLQQPAALLAKAAAIRDDGFVVALDDVGANAESLALLDVLAPEIVKLDWQLIQRHTRRHQSQTLAAILAYHERTGAVILAEGIETVEHLERAMAVGATLGQGYLYGHPHSPTPAEVAAIRPRPMPLSGHHFGWPTPAESPRSPFDLLSTDWTRTVRTARKEVLTAFSRHIERQAADIVDPAMILTALQHGHNLTPATRHRYERLAVTAPLVAILGHDVGPRPAPGVRGVDLDSADPLCLEWTVVTLGPRTASALIAREHDPGADPRDDDRLFDFVLTYDRTLVAAVTRLLLARIH</sequence>
<dbReference type="InterPro" id="IPR035919">
    <property type="entry name" value="EAL_sf"/>
</dbReference>
<dbReference type="SMART" id="SM00052">
    <property type="entry name" value="EAL"/>
    <property type="match status" value="1"/>
</dbReference>
<dbReference type="Pfam" id="PF10069">
    <property type="entry name" value="DICT"/>
    <property type="match status" value="1"/>
</dbReference>
<reference evidence="2" key="1">
    <citation type="submission" date="2020-07" db="EMBL/GenBank/DDBJ databases">
        <authorList>
            <person name="Pettersson B.M.F."/>
            <person name="Behra P.R.K."/>
            <person name="Ramesh M."/>
            <person name="Das S."/>
            <person name="Dasgupta S."/>
            <person name="Kirsebom L.A."/>
        </authorList>
    </citation>
    <scope>NUCLEOTIDE SEQUENCE</scope>
    <source>
        <strain evidence="2">DSM 44838</strain>
    </source>
</reference>
<dbReference type="InterPro" id="IPR001633">
    <property type="entry name" value="EAL_dom"/>
</dbReference>
<reference evidence="2" key="2">
    <citation type="journal article" date="2022" name="BMC Genomics">
        <title>Comparative genome analysis of mycobacteria focusing on tRNA and non-coding RNA.</title>
        <authorList>
            <person name="Behra P.R.K."/>
            <person name="Pettersson B.M.F."/>
            <person name="Ramesh M."/>
            <person name="Das S."/>
            <person name="Dasgupta S."/>
            <person name="Kirsebom L.A."/>
        </authorList>
    </citation>
    <scope>NUCLEOTIDE SEQUENCE</scope>
    <source>
        <strain evidence="2">DSM 44838</strain>
    </source>
</reference>